<keyword evidence="8" id="KW-1185">Reference proteome</keyword>
<dbReference type="AlphaFoldDB" id="A0A4Y2E0E3"/>
<keyword evidence="2" id="KW-0349">Heme</keyword>
<evidence type="ECO:0000256" key="2">
    <source>
        <dbReference type="ARBA" id="ARBA00022617"/>
    </source>
</evidence>
<dbReference type="InterPro" id="IPR036396">
    <property type="entry name" value="Cyt_P450_sf"/>
</dbReference>
<evidence type="ECO:0000256" key="4">
    <source>
        <dbReference type="ARBA" id="ARBA00023002"/>
    </source>
</evidence>
<keyword evidence="3" id="KW-0479">Metal-binding</keyword>
<dbReference type="GO" id="GO:0004508">
    <property type="term" value="F:steroid 17-alpha-monooxygenase activity"/>
    <property type="evidence" value="ECO:0007669"/>
    <property type="project" value="TreeGrafter"/>
</dbReference>
<dbReference type="GO" id="GO:0042446">
    <property type="term" value="P:hormone biosynthetic process"/>
    <property type="evidence" value="ECO:0007669"/>
    <property type="project" value="TreeGrafter"/>
</dbReference>
<keyword evidence="4" id="KW-0560">Oxidoreductase</keyword>
<evidence type="ECO:0000313" key="7">
    <source>
        <dbReference type="EMBL" id="GBM21799.1"/>
    </source>
</evidence>
<gene>
    <name evidence="7" type="ORF">AVEN_153673_1</name>
</gene>
<dbReference type="InterPro" id="IPR001128">
    <property type="entry name" value="Cyt_P450"/>
</dbReference>
<proteinExistence type="inferred from homology"/>
<accession>A0A4Y2E0E3</accession>
<evidence type="ECO:0000256" key="5">
    <source>
        <dbReference type="ARBA" id="ARBA00023004"/>
    </source>
</evidence>
<dbReference type="OrthoDB" id="6424642at2759"/>
<dbReference type="PRINTS" id="PR00463">
    <property type="entry name" value="EP450I"/>
</dbReference>
<keyword evidence="5" id="KW-0408">Iron</keyword>
<dbReference type="Pfam" id="PF00067">
    <property type="entry name" value="p450"/>
    <property type="match status" value="1"/>
</dbReference>
<dbReference type="InterPro" id="IPR002401">
    <property type="entry name" value="Cyt_P450_E_grp-I"/>
</dbReference>
<dbReference type="EMBL" id="BGPR01091058">
    <property type="protein sequence ID" value="GBM21799.1"/>
    <property type="molecule type" value="Genomic_DNA"/>
</dbReference>
<comment type="similarity">
    <text evidence="1">Belongs to the cytochrome P450 family.</text>
</comment>
<evidence type="ECO:0000313" key="8">
    <source>
        <dbReference type="Proteomes" id="UP000499080"/>
    </source>
</evidence>
<dbReference type="GO" id="GO:0020037">
    <property type="term" value="F:heme binding"/>
    <property type="evidence" value="ECO:0007669"/>
    <property type="project" value="InterPro"/>
</dbReference>
<dbReference type="GO" id="GO:0042448">
    <property type="term" value="P:progesterone metabolic process"/>
    <property type="evidence" value="ECO:0007669"/>
    <property type="project" value="TreeGrafter"/>
</dbReference>
<dbReference type="SUPFAM" id="SSF48264">
    <property type="entry name" value="Cytochrome P450"/>
    <property type="match status" value="1"/>
</dbReference>
<dbReference type="PANTHER" id="PTHR24289:SF1">
    <property type="entry name" value="STEROID 17-ALPHA-HYDROXYLASE_17,20 LYASE"/>
    <property type="match status" value="1"/>
</dbReference>
<evidence type="ECO:0000256" key="3">
    <source>
        <dbReference type="ARBA" id="ARBA00022723"/>
    </source>
</evidence>
<dbReference type="Proteomes" id="UP000499080">
    <property type="component" value="Unassembled WGS sequence"/>
</dbReference>
<name>A0A4Y2E0E3_ARAVE</name>
<protein>
    <submittedName>
        <fullName evidence="7">Uncharacterized protein</fullName>
    </submittedName>
</protein>
<keyword evidence="6" id="KW-0503">Monooxygenase</keyword>
<comment type="caution">
    <text evidence="7">The sequence shown here is derived from an EMBL/GenBank/DDBJ whole genome shotgun (WGS) entry which is preliminary data.</text>
</comment>
<evidence type="ECO:0000256" key="1">
    <source>
        <dbReference type="ARBA" id="ARBA00010617"/>
    </source>
</evidence>
<evidence type="ECO:0000256" key="6">
    <source>
        <dbReference type="ARBA" id="ARBA00023033"/>
    </source>
</evidence>
<sequence>MNPPSMSGFSLVTLKSRFEATPGLSWNGTRNFKHLSDDEYDTLAGKRSCPGESYARTEVFLYFTAILQKFHVSLPEGAKPDFDGQLGIGLGPKPYDVCLKKRF</sequence>
<dbReference type="GO" id="GO:0005506">
    <property type="term" value="F:iron ion binding"/>
    <property type="evidence" value="ECO:0007669"/>
    <property type="project" value="InterPro"/>
</dbReference>
<organism evidence="7 8">
    <name type="scientific">Araneus ventricosus</name>
    <name type="common">Orbweaver spider</name>
    <name type="synonym">Epeira ventricosa</name>
    <dbReference type="NCBI Taxonomy" id="182803"/>
    <lineage>
        <taxon>Eukaryota</taxon>
        <taxon>Metazoa</taxon>
        <taxon>Ecdysozoa</taxon>
        <taxon>Arthropoda</taxon>
        <taxon>Chelicerata</taxon>
        <taxon>Arachnida</taxon>
        <taxon>Araneae</taxon>
        <taxon>Araneomorphae</taxon>
        <taxon>Entelegynae</taxon>
        <taxon>Araneoidea</taxon>
        <taxon>Araneidae</taxon>
        <taxon>Araneus</taxon>
    </lineage>
</organism>
<dbReference type="Gene3D" id="1.10.630.10">
    <property type="entry name" value="Cytochrome P450"/>
    <property type="match status" value="1"/>
</dbReference>
<reference evidence="7 8" key="1">
    <citation type="journal article" date="2019" name="Sci. Rep.">
        <title>Orb-weaving spider Araneus ventricosus genome elucidates the spidroin gene catalogue.</title>
        <authorList>
            <person name="Kono N."/>
            <person name="Nakamura H."/>
            <person name="Ohtoshi R."/>
            <person name="Moran D.A.P."/>
            <person name="Shinohara A."/>
            <person name="Yoshida Y."/>
            <person name="Fujiwara M."/>
            <person name="Mori M."/>
            <person name="Tomita M."/>
            <person name="Arakawa K."/>
        </authorList>
    </citation>
    <scope>NUCLEOTIDE SEQUENCE [LARGE SCALE GENOMIC DNA]</scope>
</reference>
<dbReference type="PANTHER" id="PTHR24289">
    <property type="entry name" value="STEROID 17-ALPHA-HYDROXYLASE/17,20 LYASE"/>
    <property type="match status" value="1"/>
</dbReference>